<dbReference type="OrthoDB" id="5600060at2759"/>
<reference evidence="5" key="2">
    <citation type="submission" date="2019-09" db="UniProtKB">
        <authorList>
            <consortium name="WormBaseParasite"/>
        </authorList>
    </citation>
    <scope>IDENTIFICATION</scope>
</reference>
<name>A0A183GFB3_HELPZ</name>
<keyword evidence="2" id="KW-0539">Nucleus</keyword>
<evidence type="ECO:0000256" key="2">
    <source>
        <dbReference type="ARBA" id="ARBA00023242"/>
    </source>
</evidence>
<proteinExistence type="predicted"/>
<reference evidence="3 4" key="1">
    <citation type="submission" date="2018-11" db="EMBL/GenBank/DDBJ databases">
        <authorList>
            <consortium name="Pathogen Informatics"/>
        </authorList>
    </citation>
    <scope>NUCLEOTIDE SEQUENCE [LARGE SCALE GENOMIC DNA]</scope>
</reference>
<dbReference type="Gene3D" id="3.60.15.10">
    <property type="entry name" value="Ribonuclease Z/Hydroxyacylglutathione hydrolase-like"/>
    <property type="match status" value="1"/>
</dbReference>
<dbReference type="GO" id="GO:0032039">
    <property type="term" value="C:integrator complex"/>
    <property type="evidence" value="ECO:0007669"/>
    <property type="project" value="InterPro"/>
</dbReference>
<dbReference type="PANTHER" id="PTHR46094">
    <property type="entry name" value="INTEGRATOR COMPLEX SUBUNIT 9"/>
    <property type="match status" value="1"/>
</dbReference>
<keyword evidence="4" id="KW-1185">Reference proteome</keyword>
<accession>A0A183GFB3</accession>
<dbReference type="InterPro" id="IPR027074">
    <property type="entry name" value="Integrator_9su"/>
</dbReference>
<dbReference type="SUPFAM" id="SSF56281">
    <property type="entry name" value="Metallo-hydrolase/oxidoreductase"/>
    <property type="match status" value="1"/>
</dbReference>
<evidence type="ECO:0000256" key="1">
    <source>
        <dbReference type="ARBA" id="ARBA00004123"/>
    </source>
</evidence>
<dbReference type="PANTHER" id="PTHR46094:SF1">
    <property type="entry name" value="INTEGRATOR COMPLEX SUBUNIT 9"/>
    <property type="match status" value="1"/>
</dbReference>
<dbReference type="EMBL" id="UZAH01032675">
    <property type="protein sequence ID" value="VDP23201.1"/>
    <property type="molecule type" value="Genomic_DNA"/>
</dbReference>
<evidence type="ECO:0000313" key="3">
    <source>
        <dbReference type="EMBL" id="VDP23201.1"/>
    </source>
</evidence>
<dbReference type="AlphaFoldDB" id="A0A183GFB3"/>
<evidence type="ECO:0000313" key="5">
    <source>
        <dbReference type="WBParaSite" id="HPBE_0002107401-mRNA-1"/>
    </source>
</evidence>
<gene>
    <name evidence="3" type="ORF">HPBE_LOCUS21073</name>
</gene>
<dbReference type="InterPro" id="IPR036866">
    <property type="entry name" value="RibonucZ/Hydroxyglut_hydro"/>
</dbReference>
<accession>A0A3P8BNU2</accession>
<dbReference type="WBParaSite" id="HPBE_0002107401-mRNA-1">
    <property type="protein sequence ID" value="HPBE_0002107401-mRNA-1"/>
    <property type="gene ID" value="HPBE_0002107401"/>
</dbReference>
<evidence type="ECO:0000313" key="4">
    <source>
        <dbReference type="Proteomes" id="UP000050761"/>
    </source>
</evidence>
<sequence>MEALSMNTVDCVLISNWHSLIALPFYVENCGFRGVVYATEPVVQFGRLMMMELIEYFERIVFDEVGSSWKDPAVYSCLFPITPNPRSFPNALIRNPLEWKPFYTKQVMEQALARITTVAFNQAVVSTSFGNNAFYPITVLFL</sequence>
<protein>
    <submittedName>
        <fullName evidence="5">Glucuronosyltransferase</fullName>
    </submittedName>
</protein>
<comment type="subcellular location">
    <subcellularLocation>
        <location evidence="1">Nucleus</location>
    </subcellularLocation>
</comment>
<dbReference type="Proteomes" id="UP000050761">
    <property type="component" value="Unassembled WGS sequence"/>
</dbReference>
<dbReference type="GO" id="GO:0034472">
    <property type="term" value="P:snRNA 3'-end processing"/>
    <property type="evidence" value="ECO:0007669"/>
    <property type="project" value="TreeGrafter"/>
</dbReference>
<organism evidence="4 5">
    <name type="scientific">Heligmosomoides polygyrus</name>
    <name type="common">Parasitic roundworm</name>
    <dbReference type="NCBI Taxonomy" id="6339"/>
    <lineage>
        <taxon>Eukaryota</taxon>
        <taxon>Metazoa</taxon>
        <taxon>Ecdysozoa</taxon>
        <taxon>Nematoda</taxon>
        <taxon>Chromadorea</taxon>
        <taxon>Rhabditida</taxon>
        <taxon>Rhabditina</taxon>
        <taxon>Rhabditomorpha</taxon>
        <taxon>Strongyloidea</taxon>
        <taxon>Heligmosomidae</taxon>
        <taxon>Heligmosomoides</taxon>
    </lineage>
</organism>